<accession>A0A841DG86</accession>
<dbReference type="InterPro" id="IPR050555">
    <property type="entry name" value="Bact_Solute-Bind_Prot2"/>
</dbReference>
<comment type="subcellular location">
    <subcellularLocation>
        <location evidence="1">Cell envelope</location>
    </subcellularLocation>
</comment>
<keyword evidence="6" id="KW-1185">Reference proteome</keyword>
<dbReference type="Gene3D" id="3.40.50.2300">
    <property type="match status" value="2"/>
</dbReference>
<feature type="domain" description="Periplasmic binding protein" evidence="4">
    <location>
        <begin position="54"/>
        <end position="308"/>
    </location>
</feature>
<dbReference type="InterPro" id="IPR025997">
    <property type="entry name" value="SBP_2_dom"/>
</dbReference>
<evidence type="ECO:0000256" key="2">
    <source>
        <dbReference type="ARBA" id="ARBA00007639"/>
    </source>
</evidence>
<dbReference type="InterPro" id="IPR028082">
    <property type="entry name" value="Peripla_BP_I"/>
</dbReference>
<gene>
    <name evidence="5" type="ORF">FHS22_006696</name>
</gene>
<dbReference type="Proteomes" id="UP000562352">
    <property type="component" value="Unassembled WGS sequence"/>
</dbReference>
<comment type="similarity">
    <text evidence="2">Belongs to the bacterial solute-binding protein 2 family.</text>
</comment>
<proteinExistence type="inferred from homology"/>
<dbReference type="GO" id="GO:0030288">
    <property type="term" value="C:outer membrane-bounded periplasmic space"/>
    <property type="evidence" value="ECO:0007669"/>
    <property type="project" value="TreeGrafter"/>
</dbReference>
<dbReference type="RefSeq" id="WP_184948119.1">
    <property type="nucleotide sequence ID" value="NZ_BAAAWZ010000001.1"/>
</dbReference>
<protein>
    <submittedName>
        <fullName evidence="5">Ribose transport system substrate-binding protein</fullName>
    </submittedName>
</protein>
<dbReference type="AlphaFoldDB" id="A0A841DG86"/>
<evidence type="ECO:0000259" key="4">
    <source>
        <dbReference type="Pfam" id="PF13407"/>
    </source>
</evidence>
<dbReference type="Pfam" id="PF13407">
    <property type="entry name" value="Peripla_BP_4"/>
    <property type="match status" value="1"/>
</dbReference>
<keyword evidence="3" id="KW-0732">Signal</keyword>
<evidence type="ECO:0000256" key="1">
    <source>
        <dbReference type="ARBA" id="ARBA00004196"/>
    </source>
</evidence>
<evidence type="ECO:0000313" key="5">
    <source>
        <dbReference type="EMBL" id="MBB5967394.1"/>
    </source>
</evidence>
<name>A0A841DG86_PLAVE</name>
<dbReference type="GO" id="GO:0030246">
    <property type="term" value="F:carbohydrate binding"/>
    <property type="evidence" value="ECO:0007669"/>
    <property type="project" value="TreeGrafter"/>
</dbReference>
<organism evidence="5 6">
    <name type="scientific">Planomonospora venezuelensis</name>
    <dbReference type="NCBI Taxonomy" id="1999"/>
    <lineage>
        <taxon>Bacteria</taxon>
        <taxon>Bacillati</taxon>
        <taxon>Actinomycetota</taxon>
        <taxon>Actinomycetes</taxon>
        <taxon>Streptosporangiales</taxon>
        <taxon>Streptosporangiaceae</taxon>
        <taxon>Planomonospora</taxon>
    </lineage>
</organism>
<evidence type="ECO:0000313" key="6">
    <source>
        <dbReference type="Proteomes" id="UP000562352"/>
    </source>
</evidence>
<comment type="caution">
    <text evidence="5">The sequence shown here is derived from an EMBL/GenBank/DDBJ whole genome shotgun (WGS) entry which is preliminary data.</text>
</comment>
<dbReference type="SUPFAM" id="SSF53822">
    <property type="entry name" value="Periplasmic binding protein-like I"/>
    <property type="match status" value="1"/>
</dbReference>
<feature type="chain" id="PRO_5032549185" evidence="3">
    <location>
        <begin position="21"/>
        <end position="365"/>
    </location>
</feature>
<evidence type="ECO:0000256" key="3">
    <source>
        <dbReference type="SAM" id="SignalP"/>
    </source>
</evidence>
<sequence>MVLSFSACPSRAVRARTALAATGLLAVACGGPSSARAGAGGGEADGKAPEDIRIAYVGAARNLNYSTEMMRGAAYAGREAGVDVEVVAPPGPDGPGQVALFRRVAADAVDGIAVMTLNPDLFPAPIAEVAGRGVPVIAVNTPVAGVKTVVSNDNEAAGRLAASTVLANIPPGTEGEVVIGITSPGVPGLELRARGMAEEIREKNPDLKVPDRPVETKQAAEDNYRAWSGYVRAHPDAVAFMDTGDPATFNLPKIKKETGGTWHNIAFDLNDDGLAALKRGDSDGVVDPQHWLKGYIAVRLLIEKAQGKRVAIPEGLWDSGVNVLTKANVDDIIARQKSDDSRAAWYGKLITEQFADIDARMKSLG</sequence>
<feature type="signal peptide" evidence="3">
    <location>
        <begin position="1"/>
        <end position="20"/>
    </location>
</feature>
<dbReference type="PANTHER" id="PTHR30036:SF7">
    <property type="entry name" value="ABC TRANSPORTER PERIPLASMIC-BINDING PROTEIN YPHF"/>
    <property type="match status" value="1"/>
</dbReference>
<dbReference type="PANTHER" id="PTHR30036">
    <property type="entry name" value="D-XYLOSE-BINDING PERIPLASMIC PROTEIN"/>
    <property type="match status" value="1"/>
</dbReference>
<reference evidence="5 6" key="1">
    <citation type="submission" date="2020-08" db="EMBL/GenBank/DDBJ databases">
        <title>Genomic Encyclopedia of Type Strains, Phase III (KMG-III): the genomes of soil and plant-associated and newly described type strains.</title>
        <authorList>
            <person name="Whitman W."/>
        </authorList>
    </citation>
    <scope>NUCLEOTIDE SEQUENCE [LARGE SCALE GENOMIC DNA]</scope>
    <source>
        <strain evidence="5 6">CECT 3303</strain>
    </source>
</reference>
<dbReference type="EMBL" id="JACHJJ010000032">
    <property type="protein sequence ID" value="MBB5967394.1"/>
    <property type="molecule type" value="Genomic_DNA"/>
</dbReference>